<dbReference type="Pfam" id="PF02902">
    <property type="entry name" value="Peptidase_C48"/>
    <property type="match status" value="1"/>
</dbReference>
<evidence type="ECO:0000256" key="4">
    <source>
        <dbReference type="SAM" id="MobiDB-lite"/>
    </source>
</evidence>
<gene>
    <name evidence="6" type="ORF">PENTCL1PPCAC_10732</name>
</gene>
<feature type="region of interest" description="Disordered" evidence="4">
    <location>
        <begin position="151"/>
        <end position="180"/>
    </location>
</feature>
<dbReference type="Proteomes" id="UP001432027">
    <property type="component" value="Unassembled WGS sequence"/>
</dbReference>
<evidence type="ECO:0000259" key="5">
    <source>
        <dbReference type="PROSITE" id="PS50600"/>
    </source>
</evidence>
<evidence type="ECO:0000256" key="2">
    <source>
        <dbReference type="ARBA" id="ARBA00022670"/>
    </source>
</evidence>
<keyword evidence="3" id="KW-0378">Hydrolase</keyword>
<dbReference type="Gene3D" id="3.40.395.10">
    <property type="entry name" value="Adenoviral Proteinase, Chain A"/>
    <property type="match status" value="1"/>
</dbReference>
<dbReference type="AlphaFoldDB" id="A0AAV5SZ03"/>
<protein>
    <recommendedName>
        <fullName evidence="5">Ubiquitin-like protease family profile domain-containing protein</fullName>
    </recommendedName>
</protein>
<evidence type="ECO:0000313" key="7">
    <source>
        <dbReference type="Proteomes" id="UP001432027"/>
    </source>
</evidence>
<organism evidence="6 7">
    <name type="scientific">Pristionchus entomophagus</name>
    <dbReference type="NCBI Taxonomy" id="358040"/>
    <lineage>
        <taxon>Eukaryota</taxon>
        <taxon>Metazoa</taxon>
        <taxon>Ecdysozoa</taxon>
        <taxon>Nematoda</taxon>
        <taxon>Chromadorea</taxon>
        <taxon>Rhabditida</taxon>
        <taxon>Rhabditina</taxon>
        <taxon>Diplogasteromorpha</taxon>
        <taxon>Diplogasteroidea</taxon>
        <taxon>Neodiplogasteridae</taxon>
        <taxon>Pristionchus</taxon>
    </lineage>
</organism>
<dbReference type="PROSITE" id="PS50600">
    <property type="entry name" value="ULP_PROTEASE"/>
    <property type="match status" value="1"/>
</dbReference>
<dbReference type="GO" id="GO:0006508">
    <property type="term" value="P:proteolysis"/>
    <property type="evidence" value="ECO:0007669"/>
    <property type="project" value="UniProtKB-KW"/>
</dbReference>
<comment type="caution">
    <text evidence="6">The sequence shown here is derived from an EMBL/GenBank/DDBJ whole genome shotgun (WGS) entry which is preliminary data.</text>
</comment>
<feature type="non-terminal residue" evidence="6">
    <location>
        <position position="1"/>
    </location>
</feature>
<dbReference type="GO" id="GO:0008234">
    <property type="term" value="F:cysteine-type peptidase activity"/>
    <property type="evidence" value="ECO:0007669"/>
    <property type="project" value="InterPro"/>
</dbReference>
<comment type="similarity">
    <text evidence="1">Belongs to the peptidase C48 family.</text>
</comment>
<reference evidence="6" key="1">
    <citation type="submission" date="2023-10" db="EMBL/GenBank/DDBJ databases">
        <title>Genome assembly of Pristionchus species.</title>
        <authorList>
            <person name="Yoshida K."/>
            <person name="Sommer R.J."/>
        </authorList>
    </citation>
    <scope>NUCLEOTIDE SEQUENCE</scope>
    <source>
        <strain evidence="6">RS0144</strain>
    </source>
</reference>
<evidence type="ECO:0000256" key="3">
    <source>
        <dbReference type="ARBA" id="ARBA00022801"/>
    </source>
</evidence>
<dbReference type="InterPro" id="IPR038765">
    <property type="entry name" value="Papain-like_cys_pep_sf"/>
</dbReference>
<feature type="compositionally biased region" description="Basic and acidic residues" evidence="4">
    <location>
        <begin position="151"/>
        <end position="161"/>
    </location>
</feature>
<keyword evidence="7" id="KW-1185">Reference proteome</keyword>
<evidence type="ECO:0000256" key="1">
    <source>
        <dbReference type="ARBA" id="ARBA00005234"/>
    </source>
</evidence>
<proteinExistence type="inferred from homology"/>
<dbReference type="EMBL" id="BTSX01000003">
    <property type="protein sequence ID" value="GMS88557.1"/>
    <property type="molecule type" value="Genomic_DNA"/>
</dbReference>
<sequence>KMAPNISYVYYKERPIAENNQLSLNFDQKQLLLVNHDDRENIYPSEDIHSLEWCFHESGPLGSSKFEAFAVLQFTSSQRIFDHQIDAYEPVVLVVGNAFVDFISVQVMVIHYQRVFTPNVVKLLPFTKFPDCVKRVLPNIANSLTRKLRDQMKEKEGKGNSKSDCIQIDDENGPEAPARRDTHYNIGGTQIEISERGIQSLGVRRYMNDEAMNAALTDIQNRYPFAHIFDTFATAKIFETFQEKEFETSCSMPEEEYNRHFGQFFLKRSSYESRPISETFFAKKMLMFTVNHIKHWYLVVVVNPLLGDINNYINRDTMGHRATAYYVDSLIGTKKYTHDLMSYRLSVTWKSIFSFLRLGALYHAHSFLHAKLITCQYETNIPSQGNNYDCGPHTIVNARLMAERFDQLVMGPEVVEISEEEEDRVVQDVEQFRETFKDYLDTCKIRYS</sequence>
<feature type="domain" description="Ubiquitin-like protease family profile" evidence="5">
    <location>
        <begin position="191"/>
        <end position="401"/>
    </location>
</feature>
<dbReference type="SUPFAM" id="SSF54001">
    <property type="entry name" value="Cysteine proteinases"/>
    <property type="match status" value="1"/>
</dbReference>
<keyword evidence="2" id="KW-0645">Protease</keyword>
<dbReference type="InterPro" id="IPR003653">
    <property type="entry name" value="Peptidase_C48_C"/>
</dbReference>
<name>A0AAV5SZ03_9BILA</name>
<evidence type="ECO:0000313" key="6">
    <source>
        <dbReference type="EMBL" id="GMS88557.1"/>
    </source>
</evidence>
<accession>A0AAV5SZ03</accession>